<sequence>MVAPLLILFLVSSILASATSAPPKLELEEPPVVFGTIHGSPIIAVFHGQSDIIKDDLQSKDTEDDPLGKMGPLLA</sequence>
<evidence type="ECO:0000313" key="2">
    <source>
        <dbReference type="Proteomes" id="UP000024635"/>
    </source>
</evidence>
<accession>A0A016SLI1</accession>
<proteinExistence type="predicted"/>
<comment type="caution">
    <text evidence="1">The sequence shown here is derived from an EMBL/GenBank/DDBJ whole genome shotgun (WGS) entry which is preliminary data.</text>
</comment>
<keyword evidence="2" id="KW-1185">Reference proteome</keyword>
<gene>
    <name evidence="1" type="primary">Acey_s0209.g2095</name>
    <name evidence="1" type="ORF">Y032_0209g2095</name>
</gene>
<evidence type="ECO:0000313" key="1">
    <source>
        <dbReference type="EMBL" id="EYB91174.1"/>
    </source>
</evidence>
<organism evidence="1 2">
    <name type="scientific">Ancylostoma ceylanicum</name>
    <dbReference type="NCBI Taxonomy" id="53326"/>
    <lineage>
        <taxon>Eukaryota</taxon>
        <taxon>Metazoa</taxon>
        <taxon>Ecdysozoa</taxon>
        <taxon>Nematoda</taxon>
        <taxon>Chromadorea</taxon>
        <taxon>Rhabditida</taxon>
        <taxon>Rhabditina</taxon>
        <taxon>Rhabditomorpha</taxon>
        <taxon>Strongyloidea</taxon>
        <taxon>Ancylostomatidae</taxon>
        <taxon>Ancylostomatinae</taxon>
        <taxon>Ancylostoma</taxon>
    </lineage>
</organism>
<dbReference type="EMBL" id="JARK01001545">
    <property type="protein sequence ID" value="EYB91174.1"/>
    <property type="molecule type" value="Genomic_DNA"/>
</dbReference>
<dbReference type="AlphaFoldDB" id="A0A016SLI1"/>
<name>A0A016SLI1_9BILA</name>
<reference evidence="2" key="1">
    <citation type="journal article" date="2015" name="Nat. Genet.">
        <title>The genome and transcriptome of the zoonotic hookworm Ancylostoma ceylanicum identify infection-specific gene families.</title>
        <authorList>
            <person name="Schwarz E.M."/>
            <person name="Hu Y."/>
            <person name="Antoshechkin I."/>
            <person name="Miller M.M."/>
            <person name="Sternberg P.W."/>
            <person name="Aroian R.V."/>
        </authorList>
    </citation>
    <scope>NUCLEOTIDE SEQUENCE</scope>
    <source>
        <strain evidence="2">HY135</strain>
    </source>
</reference>
<protein>
    <submittedName>
        <fullName evidence="1">Uncharacterized protein</fullName>
    </submittedName>
</protein>
<dbReference type="OrthoDB" id="5844218at2759"/>
<dbReference type="Proteomes" id="UP000024635">
    <property type="component" value="Unassembled WGS sequence"/>
</dbReference>